<dbReference type="EMBL" id="NDXW01000001">
    <property type="protein sequence ID" value="RDH46588.1"/>
    <property type="molecule type" value="Genomic_DNA"/>
</dbReference>
<organism evidence="3 4">
    <name type="scientific">Zooshikella ganghwensis</name>
    <dbReference type="NCBI Taxonomy" id="202772"/>
    <lineage>
        <taxon>Bacteria</taxon>
        <taxon>Pseudomonadati</taxon>
        <taxon>Pseudomonadota</taxon>
        <taxon>Gammaproteobacteria</taxon>
        <taxon>Oceanospirillales</taxon>
        <taxon>Zooshikellaceae</taxon>
        <taxon>Zooshikella</taxon>
    </lineage>
</organism>
<keyword evidence="4" id="KW-1185">Reference proteome</keyword>
<reference evidence="3 4" key="1">
    <citation type="submission" date="2017-04" db="EMBL/GenBank/DDBJ databases">
        <title>Draft genome sequence of Zooshikella ganghwensis VG4 isolated from Red Sea sediments.</title>
        <authorList>
            <person name="Rehman Z."/>
            <person name="Alam I."/>
            <person name="Kamau A."/>
            <person name="Bajic V."/>
            <person name="Leiknes T."/>
        </authorList>
    </citation>
    <scope>NUCLEOTIDE SEQUENCE [LARGE SCALE GENOMIC DNA]</scope>
    <source>
        <strain evidence="3 4">VG4</strain>
    </source>
</reference>
<dbReference type="GO" id="GO:0016798">
    <property type="term" value="F:hydrolase activity, acting on glycosyl bonds"/>
    <property type="evidence" value="ECO:0007669"/>
    <property type="project" value="InterPro"/>
</dbReference>
<protein>
    <recommendedName>
        <fullName evidence="2">CBM-cenC domain-containing protein</fullName>
    </recommendedName>
</protein>
<dbReference type="Gene3D" id="2.60.120.260">
    <property type="entry name" value="Galactose-binding domain-like"/>
    <property type="match status" value="2"/>
</dbReference>
<proteinExistence type="predicted"/>
<dbReference type="Proteomes" id="UP000257039">
    <property type="component" value="Unassembled WGS sequence"/>
</dbReference>
<sequence length="341" mass="38475">MKIKAVLSTPFYVNLLASFILTSTVTQVHARLIIPEYKDYNLKHTQSESSIKSEALSKESVIVYTEQNNPCDKPLLTKGNLVRQPDFNSLDSWRGYYTTGVKVSQSKQIKKCGIDYQVVISNRNNYYDGIIQKIKPNLNTTKEYTFQANLKLNNSEVKDFGLAALALKNDLGIVYYQYLAVDQISSDDKTLTGMFKVNALSEIKQSYLLLFGPKGDKELVIDEVKIAEVDDNNPDPNTLFKHDFETDNAGWLPAWLTASPEISAMQAKSGGFSLYVKDRDHWYSGVKLPITQWFSEKKKYTLSLSALLSTGTSQAQKLSLQLYYVDDEGAHCSVLTQHPFL</sequence>
<gene>
    <name evidence="3" type="ORF">B9G39_25780</name>
</gene>
<dbReference type="SUPFAM" id="SSF49785">
    <property type="entry name" value="Galactose-binding domain-like"/>
    <property type="match status" value="2"/>
</dbReference>
<dbReference type="AlphaFoldDB" id="A0A4P9VSG1"/>
<feature type="domain" description="CBM-cenC" evidence="2">
    <location>
        <begin position="237"/>
        <end position="331"/>
    </location>
</feature>
<accession>A0A4P9VSG1</accession>
<evidence type="ECO:0000313" key="4">
    <source>
        <dbReference type="Proteomes" id="UP000257039"/>
    </source>
</evidence>
<dbReference type="Pfam" id="PF02018">
    <property type="entry name" value="CBM_4_9"/>
    <property type="match status" value="2"/>
</dbReference>
<dbReference type="InterPro" id="IPR003305">
    <property type="entry name" value="CenC_carb-bd"/>
</dbReference>
<evidence type="ECO:0000256" key="1">
    <source>
        <dbReference type="ARBA" id="ARBA00022801"/>
    </source>
</evidence>
<keyword evidence="1" id="KW-0378">Hydrolase</keyword>
<name>A0A4P9VSG1_9GAMM</name>
<dbReference type="InterPro" id="IPR008979">
    <property type="entry name" value="Galactose-bd-like_sf"/>
</dbReference>
<comment type="caution">
    <text evidence="3">The sequence shown here is derived from an EMBL/GenBank/DDBJ whole genome shotgun (WGS) entry which is preliminary data.</text>
</comment>
<evidence type="ECO:0000313" key="3">
    <source>
        <dbReference type="EMBL" id="RDH46588.1"/>
    </source>
</evidence>
<evidence type="ECO:0000259" key="2">
    <source>
        <dbReference type="Pfam" id="PF02018"/>
    </source>
</evidence>
<feature type="domain" description="CBM-cenC" evidence="2">
    <location>
        <begin position="79"/>
        <end position="212"/>
    </location>
</feature>
<dbReference type="RefSeq" id="WP_094789302.1">
    <property type="nucleotide sequence ID" value="NZ_NDXW01000001.1"/>
</dbReference>